<accession>A0ACC3A1V1</accession>
<evidence type="ECO:0000313" key="1">
    <source>
        <dbReference type="EMBL" id="KAJ9654111.1"/>
    </source>
</evidence>
<gene>
    <name evidence="1" type="ORF">H2198_006791</name>
</gene>
<sequence>MATIAPSFLSGSLFGAALTASSVYLPSVILSQLSLTSTHMLKAFLTASACSAIIIYLTNHFTKVRLLPRTNTNYGWFNAYDANIVGGLLQGVGMALTGACPGTVLVQVALGMKTAQSVLVGGILGGLAFVLLGNKIRRSEDVIKGGTVTEHTVQQRLKVKDETAVLGYELMLIGMIATIDHIGLSQDQRDFWVSPIVGGLMIGVAQASSVLLSKKTLGISSAYAEVATLFHRLFTGAGMQVQYSNIVFAAGVMAGAKLASQRVPLAAESGIDMSMPVALLGGFCSIFGGRLAGGCTSGHGISGMSTLSVSSFVTVAAMFGGGIVFKHVWDAI</sequence>
<name>A0ACC3A1V1_9EURO</name>
<dbReference type="Proteomes" id="UP001172386">
    <property type="component" value="Unassembled WGS sequence"/>
</dbReference>
<proteinExistence type="predicted"/>
<comment type="caution">
    <text evidence="1">The sequence shown here is derived from an EMBL/GenBank/DDBJ whole genome shotgun (WGS) entry which is preliminary data.</text>
</comment>
<reference evidence="1" key="1">
    <citation type="submission" date="2022-10" db="EMBL/GenBank/DDBJ databases">
        <title>Culturing micro-colonial fungi from biological soil crusts in the Mojave desert and describing Neophaeococcomyces mojavensis, and introducing the new genera and species Taxawa tesnikishii.</title>
        <authorList>
            <person name="Kurbessoian T."/>
            <person name="Stajich J.E."/>
        </authorList>
    </citation>
    <scope>NUCLEOTIDE SEQUENCE</scope>
    <source>
        <strain evidence="1">JES_112</strain>
    </source>
</reference>
<protein>
    <submittedName>
        <fullName evidence="1">Uncharacterized protein</fullName>
    </submittedName>
</protein>
<evidence type="ECO:0000313" key="2">
    <source>
        <dbReference type="Proteomes" id="UP001172386"/>
    </source>
</evidence>
<keyword evidence="2" id="KW-1185">Reference proteome</keyword>
<dbReference type="EMBL" id="JAPDRQ010000131">
    <property type="protein sequence ID" value="KAJ9654111.1"/>
    <property type="molecule type" value="Genomic_DNA"/>
</dbReference>
<organism evidence="1 2">
    <name type="scientific">Neophaeococcomyces mojaviensis</name>
    <dbReference type="NCBI Taxonomy" id="3383035"/>
    <lineage>
        <taxon>Eukaryota</taxon>
        <taxon>Fungi</taxon>
        <taxon>Dikarya</taxon>
        <taxon>Ascomycota</taxon>
        <taxon>Pezizomycotina</taxon>
        <taxon>Eurotiomycetes</taxon>
        <taxon>Chaetothyriomycetidae</taxon>
        <taxon>Chaetothyriales</taxon>
        <taxon>Chaetothyriales incertae sedis</taxon>
        <taxon>Neophaeococcomyces</taxon>
    </lineage>
</organism>